<dbReference type="GO" id="GO:0005524">
    <property type="term" value="F:ATP binding"/>
    <property type="evidence" value="ECO:0007669"/>
    <property type="project" value="UniProtKB-KW"/>
</dbReference>
<evidence type="ECO:0000256" key="3">
    <source>
        <dbReference type="ARBA" id="ARBA00013253"/>
    </source>
</evidence>
<dbReference type="SMART" id="SM00905">
    <property type="entry name" value="FolB"/>
    <property type="match status" value="2"/>
</dbReference>
<organism evidence="10 11">
    <name type="scientific">Adineta ricciae</name>
    <name type="common">Rotifer</name>
    <dbReference type="NCBI Taxonomy" id="249248"/>
    <lineage>
        <taxon>Eukaryota</taxon>
        <taxon>Metazoa</taxon>
        <taxon>Spiralia</taxon>
        <taxon>Gnathifera</taxon>
        <taxon>Rotifera</taxon>
        <taxon>Eurotatoria</taxon>
        <taxon>Bdelloidea</taxon>
        <taxon>Adinetida</taxon>
        <taxon>Adinetidae</taxon>
        <taxon>Adineta</taxon>
    </lineage>
</organism>
<keyword evidence="7" id="KW-0067">ATP-binding</keyword>
<sequence length="694" mass="77935">MSDDLISISSLTLKAIVGSDSWGKAKLQTILLSFSMRTNISAAGKTDHLPYSIHYGTANKIVSEFVENKTFETIEDIAEGVCNVLLSEKLKGVWIKLRVEKPRELLRAETSGLEIIRSIPCDNVKSVADSMFVRNLSLLTIIGIHPWERKERQPVLLNMTFYKSSDTNFWWSEGYNLRSIVHQTCEHVETSSYLTIEALITSIAKLLCVNLNISKVTISASKPYALSFAIPAVEITRDKTYFETNQNVYLTLSSNVRSRAQNLSDAIKQLNERGIMVVDTSFLYETKAMVNTVHPCFLYAAVCVETELSPDELFRELKLIENEIEETKTVLQGSRKIVLDILLYKDTLLERDGFSIPHKLILKEPVFLAPLVDISPELRHPLTNSTVLYHLSLLSSSNNTSILKYLPLPRNRHIIFERGGARQIMAVLNFPFDYFSKDNEHVDIDIVNTVKEMIHDGATIIEITSCSFIGTSISEEEESRRIIYPIKVIREARIDVCISVNTFRAEIARRAVEAGADIVNDVSGGSLDPSMFQTVAELNVPIVIRSSSSAAQTTLTPTQVKENTFGTLCESMVKCVKQAIHAGIKRWNIILDPSFGTNKTHEDDLDLICRLPDLVHHQAFRNIPFLFEPLASRIIDSSNGVEKETTCIWSTASALAVCVVFGADIIRVHHLKEMAQVIKVADAIRIQQYKKNLL</sequence>
<dbReference type="Gene3D" id="3.30.1130.10">
    <property type="match status" value="2"/>
</dbReference>
<evidence type="ECO:0000256" key="7">
    <source>
        <dbReference type="ARBA" id="ARBA00022840"/>
    </source>
</evidence>
<dbReference type="NCBIfam" id="TIGR00526">
    <property type="entry name" value="folB_dom"/>
    <property type="match status" value="2"/>
</dbReference>
<dbReference type="SUPFAM" id="SSF55083">
    <property type="entry name" value="6-hydroxymethyl-7,8-dihydropterin pyrophosphokinase, HPPK"/>
    <property type="match status" value="1"/>
</dbReference>
<dbReference type="InterPro" id="IPR000489">
    <property type="entry name" value="Pterin-binding_dom"/>
</dbReference>
<keyword evidence="4" id="KW-0808">Transferase</keyword>
<evidence type="ECO:0000313" key="11">
    <source>
        <dbReference type="Proteomes" id="UP000663852"/>
    </source>
</evidence>
<dbReference type="InterPro" id="IPR045031">
    <property type="entry name" value="DHP_synth-like"/>
</dbReference>
<dbReference type="UniPathway" id="UPA00077">
    <property type="reaction ID" value="UER00155"/>
</dbReference>
<dbReference type="SUPFAM" id="SSF55620">
    <property type="entry name" value="Tetrahydrobiopterin biosynthesis enzymes-like"/>
    <property type="match status" value="2"/>
</dbReference>
<dbReference type="Pfam" id="PF00809">
    <property type="entry name" value="Pterin_bind"/>
    <property type="match status" value="1"/>
</dbReference>
<comment type="caution">
    <text evidence="10">The sequence shown here is derived from an EMBL/GenBank/DDBJ whole genome shotgun (WGS) entry which is preliminary data.</text>
</comment>
<dbReference type="CDD" id="cd00483">
    <property type="entry name" value="HPPK"/>
    <property type="match status" value="1"/>
</dbReference>
<dbReference type="Gene3D" id="3.20.20.20">
    <property type="entry name" value="Dihydropteroate synthase-like"/>
    <property type="match status" value="1"/>
</dbReference>
<dbReference type="Pfam" id="PF01288">
    <property type="entry name" value="HPPK"/>
    <property type="match status" value="1"/>
</dbReference>
<proteinExistence type="inferred from homology"/>
<feature type="domain" description="Pterin-binding" evidence="9">
    <location>
        <begin position="422"/>
        <end position="679"/>
    </location>
</feature>
<dbReference type="PROSITE" id="PS50972">
    <property type="entry name" value="PTERIN_BINDING"/>
    <property type="match status" value="1"/>
</dbReference>
<dbReference type="Gene3D" id="3.30.70.560">
    <property type="entry name" value="7,8-Dihydro-6-hydroxymethylpterin-pyrophosphokinase HPPK"/>
    <property type="match status" value="1"/>
</dbReference>
<dbReference type="InterPro" id="IPR011005">
    <property type="entry name" value="Dihydropteroate_synth-like_sf"/>
</dbReference>
<dbReference type="AlphaFoldDB" id="A0A815M7K0"/>
<comment type="similarity">
    <text evidence="2">In the N-terminal section; belongs to the DHNA family.</text>
</comment>
<dbReference type="Pfam" id="PF02152">
    <property type="entry name" value="FolB"/>
    <property type="match status" value="2"/>
</dbReference>
<dbReference type="SUPFAM" id="SSF51717">
    <property type="entry name" value="Dihydropteroate synthetase-like"/>
    <property type="match status" value="1"/>
</dbReference>
<gene>
    <name evidence="10" type="ORF">EDS130_LOCUS37335</name>
</gene>
<evidence type="ECO:0000256" key="2">
    <source>
        <dbReference type="ARBA" id="ARBA00009640"/>
    </source>
</evidence>
<evidence type="ECO:0000256" key="6">
    <source>
        <dbReference type="ARBA" id="ARBA00022777"/>
    </source>
</evidence>
<protein>
    <recommendedName>
        <fullName evidence="3">2-amino-4-hydroxy-6-hydroxymethyldihydropteridine diphosphokinase</fullName>
        <ecNumber evidence="3">2.7.6.3</ecNumber>
    </recommendedName>
</protein>
<dbReference type="InterPro" id="IPR043133">
    <property type="entry name" value="GTP-CH-I_C/QueF"/>
</dbReference>
<reference evidence="10" key="1">
    <citation type="submission" date="2021-02" db="EMBL/GenBank/DDBJ databases">
        <authorList>
            <person name="Nowell W R."/>
        </authorList>
    </citation>
    <scope>NUCLEOTIDE SEQUENCE</scope>
</reference>
<evidence type="ECO:0000259" key="9">
    <source>
        <dbReference type="PROSITE" id="PS50972"/>
    </source>
</evidence>
<evidence type="ECO:0000256" key="8">
    <source>
        <dbReference type="ARBA" id="ARBA00022909"/>
    </source>
</evidence>
<dbReference type="EMBL" id="CAJNOJ010000366">
    <property type="protein sequence ID" value="CAF1419212.1"/>
    <property type="molecule type" value="Genomic_DNA"/>
</dbReference>
<dbReference type="OrthoDB" id="615426at2759"/>
<evidence type="ECO:0000313" key="10">
    <source>
        <dbReference type="EMBL" id="CAF1419212.1"/>
    </source>
</evidence>
<dbReference type="GO" id="GO:0046656">
    <property type="term" value="P:folic acid biosynthetic process"/>
    <property type="evidence" value="ECO:0007669"/>
    <property type="project" value="UniProtKB-KW"/>
</dbReference>
<dbReference type="GO" id="GO:0003848">
    <property type="term" value="F:2-amino-4-hydroxy-6-hydroxymethyldihydropteridine diphosphokinase activity"/>
    <property type="evidence" value="ECO:0007669"/>
    <property type="project" value="UniProtKB-EC"/>
</dbReference>
<dbReference type="PANTHER" id="PTHR20941">
    <property type="entry name" value="FOLATE SYNTHESIS PROTEINS"/>
    <property type="match status" value="1"/>
</dbReference>
<dbReference type="GO" id="GO:0046654">
    <property type="term" value="P:tetrahydrofolate biosynthetic process"/>
    <property type="evidence" value="ECO:0007669"/>
    <property type="project" value="UniProtKB-UniPathway"/>
</dbReference>
<dbReference type="GO" id="GO:0004156">
    <property type="term" value="F:dihydropteroate synthase activity"/>
    <property type="evidence" value="ECO:0007669"/>
    <property type="project" value="TreeGrafter"/>
</dbReference>
<dbReference type="NCBIfam" id="TIGR01498">
    <property type="entry name" value="folK"/>
    <property type="match status" value="1"/>
</dbReference>
<dbReference type="PANTHER" id="PTHR20941:SF1">
    <property type="entry name" value="FOLIC ACID SYNTHESIS PROTEIN FOL1"/>
    <property type="match status" value="1"/>
</dbReference>
<dbReference type="Proteomes" id="UP000663852">
    <property type="component" value="Unassembled WGS sequence"/>
</dbReference>
<dbReference type="InterPro" id="IPR000550">
    <property type="entry name" value="Hppk"/>
</dbReference>
<evidence type="ECO:0000256" key="1">
    <source>
        <dbReference type="ARBA" id="ARBA00005051"/>
    </source>
</evidence>
<dbReference type="GO" id="GO:0005740">
    <property type="term" value="C:mitochondrial envelope"/>
    <property type="evidence" value="ECO:0007669"/>
    <property type="project" value="TreeGrafter"/>
</dbReference>
<dbReference type="GO" id="GO:0016301">
    <property type="term" value="F:kinase activity"/>
    <property type="evidence" value="ECO:0007669"/>
    <property type="project" value="UniProtKB-KW"/>
</dbReference>
<keyword evidence="8" id="KW-0289">Folate biosynthesis</keyword>
<dbReference type="GO" id="GO:0004150">
    <property type="term" value="F:dihydroneopterin aldolase activity"/>
    <property type="evidence" value="ECO:0007669"/>
    <property type="project" value="InterPro"/>
</dbReference>
<keyword evidence="5" id="KW-0547">Nucleotide-binding</keyword>
<keyword evidence="6" id="KW-0418">Kinase</keyword>
<name>A0A815M7K0_ADIRI</name>
<comment type="pathway">
    <text evidence="1">Cofactor biosynthesis; tetrahydrofolate biosynthesis; 2-amino-4-hydroxy-6-hydroxymethyl-7,8-dihydropteridine diphosphate from 7,8-dihydroneopterin triphosphate: step 4/4.</text>
</comment>
<dbReference type="InterPro" id="IPR035907">
    <property type="entry name" value="Hppk_sf"/>
</dbReference>
<evidence type="ECO:0000256" key="5">
    <source>
        <dbReference type="ARBA" id="ARBA00022741"/>
    </source>
</evidence>
<evidence type="ECO:0000256" key="4">
    <source>
        <dbReference type="ARBA" id="ARBA00022679"/>
    </source>
</evidence>
<dbReference type="EC" id="2.7.6.3" evidence="3"/>
<dbReference type="InterPro" id="IPR006157">
    <property type="entry name" value="FolB_dom"/>
</dbReference>
<accession>A0A815M7K0</accession>